<gene>
    <name evidence="1" type="ORF">PEDI_41380</name>
</gene>
<reference evidence="1 2" key="1">
    <citation type="submission" date="2021-12" db="EMBL/GenBank/DDBJ databases">
        <title>Genome sequencing of bacteria with rrn-lacking chromosome and rrn-plasmid.</title>
        <authorList>
            <person name="Anda M."/>
            <person name="Iwasaki W."/>
        </authorList>
    </citation>
    <scope>NUCLEOTIDE SEQUENCE [LARGE SCALE GENOMIC DNA]</scope>
    <source>
        <strain evidence="1 2">NBRC 15940</strain>
    </source>
</reference>
<protein>
    <submittedName>
        <fullName evidence="1">Uncharacterized protein</fullName>
    </submittedName>
</protein>
<comment type="caution">
    <text evidence="1">The sequence shown here is derived from an EMBL/GenBank/DDBJ whole genome shotgun (WGS) entry which is preliminary data.</text>
</comment>
<dbReference type="AlphaFoldDB" id="A0AAN4W2N5"/>
<keyword evidence="2" id="KW-1185">Reference proteome</keyword>
<organism evidence="1 2">
    <name type="scientific">Persicobacter diffluens</name>
    <dbReference type="NCBI Taxonomy" id="981"/>
    <lineage>
        <taxon>Bacteria</taxon>
        <taxon>Pseudomonadati</taxon>
        <taxon>Bacteroidota</taxon>
        <taxon>Cytophagia</taxon>
        <taxon>Cytophagales</taxon>
        <taxon>Persicobacteraceae</taxon>
        <taxon>Persicobacter</taxon>
    </lineage>
</organism>
<name>A0AAN4W2N5_9BACT</name>
<sequence length="109" mass="12598">MGLSFPLPYSLACLEKTRINYYSFLFFRLDIKRMFNSTLSGCKFKLLEAILQFSPRILAFKYALGHLYISFLFLINGDNDGQGIFLRAVGHYADLLPCRGLEIRDDFIL</sequence>
<evidence type="ECO:0000313" key="1">
    <source>
        <dbReference type="EMBL" id="GJM63586.1"/>
    </source>
</evidence>
<evidence type="ECO:0000313" key="2">
    <source>
        <dbReference type="Proteomes" id="UP001310022"/>
    </source>
</evidence>
<accession>A0AAN4W2N5</accession>
<dbReference type="Proteomes" id="UP001310022">
    <property type="component" value="Unassembled WGS sequence"/>
</dbReference>
<dbReference type="EMBL" id="BQKE01000003">
    <property type="protein sequence ID" value="GJM63586.1"/>
    <property type="molecule type" value="Genomic_DNA"/>
</dbReference>
<proteinExistence type="predicted"/>